<feature type="compositionally biased region" description="Gly residues" evidence="1">
    <location>
        <begin position="489"/>
        <end position="518"/>
    </location>
</feature>
<feature type="region of interest" description="Disordered" evidence="1">
    <location>
        <begin position="215"/>
        <end position="257"/>
    </location>
</feature>
<dbReference type="NCBIfam" id="TIGR03773">
    <property type="entry name" value="anch_rpt_wall"/>
    <property type="match status" value="1"/>
</dbReference>
<dbReference type="EMBL" id="AZSP01000172">
    <property type="protein sequence ID" value="PVE10795.1"/>
    <property type="molecule type" value="Genomic_DNA"/>
</dbReference>
<keyword evidence="2" id="KW-1133">Transmembrane helix</keyword>
<feature type="region of interest" description="Disordered" evidence="1">
    <location>
        <begin position="451"/>
        <end position="518"/>
    </location>
</feature>
<evidence type="ECO:0000256" key="2">
    <source>
        <dbReference type="SAM" id="Phobius"/>
    </source>
</evidence>
<feature type="transmembrane region" description="Helical" evidence="2">
    <location>
        <begin position="527"/>
        <end position="548"/>
    </location>
</feature>
<sequence>MALAAGLSPAAFADTGDNGAQVPPARTANVVLSLENEKLALDLDHGTGAIDASQGVPAADLEVGPDTRTTVPAGDDYTFLGKPGSPVWVLDGRTSGTPAPRWDTTAVPTEQLAESNVDWALTGIEGPGDIAVFEPTEAATPGDEAPGPEVLFDSTDGLPDAHALPAADSGEVVWAFTEPGEYRLTSRAAARLVTGEDVTATTEWTVRVAEDIQQPPALPALPVPASSPAGDDGQGTGDGEASARTGPARAPAPAVKAATDSGVLSQKVVIDDGHVDAIAGKMVGGKLRTLFKDSRNPADISWREPSSVVLHVRPAAKEKVPANSAYSFLGKAGSDFWLIPQVQKQGVVWAGWNTESLDGGDLKSPLDMKLTKVTGPGSLAIWETAGLGGAQVLYNSRDGLPDTQEVNLGVHAHGNWGFSKQGTYKVTFQLSGRLPSGKTSSDTRTYTFAVGDVDPDAVTPGGGSDDGGSTGGTGTTGGAGSAGDSTSGSTGGPGTTGGTGGGTASGGSPTTGGGNAGGSLAHTGGGAAVPLALGAGVLVLGGTAAVVVSRANRRRAVTATAGGEAVQS</sequence>
<organism evidence="3 4">
    <name type="scientific">Streptomyces scopuliridis RB72</name>
    <dbReference type="NCBI Taxonomy" id="1440053"/>
    <lineage>
        <taxon>Bacteria</taxon>
        <taxon>Bacillati</taxon>
        <taxon>Actinomycetota</taxon>
        <taxon>Actinomycetes</taxon>
        <taxon>Kitasatosporales</taxon>
        <taxon>Streptomycetaceae</taxon>
        <taxon>Streptomyces</taxon>
    </lineage>
</organism>
<gene>
    <name evidence="3" type="ORF">Y717_24315</name>
</gene>
<proteinExistence type="predicted"/>
<dbReference type="NCBIfam" id="NF038134">
    <property type="entry name" value="choice_anch_M"/>
    <property type="match status" value="2"/>
</dbReference>
<evidence type="ECO:0008006" key="5">
    <source>
        <dbReference type="Google" id="ProtNLM"/>
    </source>
</evidence>
<feature type="compositionally biased region" description="Low complexity" evidence="1">
    <location>
        <begin position="242"/>
        <end position="257"/>
    </location>
</feature>
<reference evidence="3 4" key="1">
    <citation type="submission" date="2013-12" db="EMBL/GenBank/DDBJ databases">
        <title>Annotated genome of Streptomyces scopuliridis.</title>
        <authorList>
            <person name="Olson J.B."/>
        </authorList>
    </citation>
    <scope>NUCLEOTIDE SEQUENCE [LARGE SCALE GENOMIC DNA]</scope>
    <source>
        <strain evidence="3 4">RB72</strain>
    </source>
</reference>
<dbReference type="NCBIfam" id="TIGR03769">
    <property type="entry name" value="P_ac_wall_RPT"/>
    <property type="match status" value="1"/>
</dbReference>
<keyword evidence="2" id="KW-0812">Transmembrane</keyword>
<protein>
    <recommendedName>
        <fullName evidence="5">Surface-anchored protein</fullName>
    </recommendedName>
</protein>
<evidence type="ECO:0000256" key="1">
    <source>
        <dbReference type="SAM" id="MobiDB-lite"/>
    </source>
</evidence>
<feature type="compositionally biased region" description="Gly residues" evidence="1">
    <location>
        <begin position="460"/>
        <end position="481"/>
    </location>
</feature>
<dbReference type="AlphaFoldDB" id="A0A2T7T6R1"/>
<comment type="caution">
    <text evidence="3">The sequence shown here is derived from an EMBL/GenBank/DDBJ whole genome shotgun (WGS) entry which is preliminary data.</text>
</comment>
<name>A0A2T7T6R1_9ACTN</name>
<dbReference type="InterPro" id="IPR022395">
    <property type="entry name" value="CHP03773_ABC_transptr-like"/>
</dbReference>
<evidence type="ECO:0000313" key="3">
    <source>
        <dbReference type="EMBL" id="PVE10795.1"/>
    </source>
</evidence>
<accession>A0A2T7T6R1</accession>
<keyword evidence="4" id="KW-1185">Reference proteome</keyword>
<dbReference type="STRING" id="1440053.GCA_000718095_01231"/>
<dbReference type="Proteomes" id="UP000245992">
    <property type="component" value="Unassembled WGS sequence"/>
</dbReference>
<evidence type="ECO:0000313" key="4">
    <source>
        <dbReference type="Proteomes" id="UP000245992"/>
    </source>
</evidence>
<dbReference type="InterPro" id="IPR022435">
    <property type="entry name" value="Surface-anchored_actinobac"/>
</dbReference>
<keyword evidence="2" id="KW-0472">Membrane</keyword>